<dbReference type="AlphaFoldDB" id="A0A2U3KPE4"/>
<dbReference type="OrthoDB" id="951557at2"/>
<dbReference type="PROSITE" id="PS50042">
    <property type="entry name" value="CNMP_BINDING_3"/>
    <property type="match status" value="1"/>
</dbReference>
<evidence type="ECO:0000313" key="2">
    <source>
        <dbReference type="EMBL" id="SPF41409.1"/>
    </source>
</evidence>
<reference evidence="3" key="1">
    <citation type="submission" date="2018-02" db="EMBL/GenBank/DDBJ databases">
        <authorList>
            <person name="Hausmann B."/>
        </authorList>
    </citation>
    <scope>NUCLEOTIDE SEQUENCE [LARGE SCALE GENOMIC DNA]</scope>
    <source>
        <strain evidence="3">Peat soil MAG SbA1</strain>
    </source>
</reference>
<evidence type="ECO:0000313" key="3">
    <source>
        <dbReference type="Proteomes" id="UP000238701"/>
    </source>
</evidence>
<dbReference type="InterPro" id="IPR000595">
    <property type="entry name" value="cNMP-bd_dom"/>
</dbReference>
<feature type="domain" description="Cyclic nucleotide-binding" evidence="1">
    <location>
        <begin position="19"/>
        <end position="135"/>
    </location>
</feature>
<dbReference type="Pfam" id="PF00027">
    <property type="entry name" value="cNMP_binding"/>
    <property type="match status" value="1"/>
</dbReference>
<dbReference type="SUPFAM" id="SSF51206">
    <property type="entry name" value="cAMP-binding domain-like"/>
    <property type="match status" value="1"/>
</dbReference>
<accession>A0A2U3KPE4</accession>
<dbReference type="InterPro" id="IPR018490">
    <property type="entry name" value="cNMP-bd_dom_sf"/>
</dbReference>
<dbReference type="InterPro" id="IPR014710">
    <property type="entry name" value="RmlC-like_jellyroll"/>
</dbReference>
<proteinExistence type="predicted"/>
<evidence type="ECO:0000259" key="1">
    <source>
        <dbReference type="PROSITE" id="PS50042"/>
    </source>
</evidence>
<protein>
    <recommendedName>
        <fullName evidence="1">Cyclic nucleotide-binding domain-containing protein</fullName>
    </recommendedName>
</protein>
<dbReference type="Gene3D" id="2.60.120.10">
    <property type="entry name" value="Jelly Rolls"/>
    <property type="match status" value="1"/>
</dbReference>
<dbReference type="Proteomes" id="UP000238701">
    <property type="component" value="Unassembled WGS sequence"/>
</dbReference>
<dbReference type="CDD" id="cd00038">
    <property type="entry name" value="CAP_ED"/>
    <property type="match status" value="1"/>
</dbReference>
<organism evidence="2 3">
    <name type="scientific">Candidatus Sulfotelmatobacter kueseliae</name>
    <dbReference type="NCBI Taxonomy" id="2042962"/>
    <lineage>
        <taxon>Bacteria</taxon>
        <taxon>Pseudomonadati</taxon>
        <taxon>Acidobacteriota</taxon>
        <taxon>Terriglobia</taxon>
        <taxon>Terriglobales</taxon>
        <taxon>Candidatus Korobacteraceae</taxon>
        <taxon>Candidatus Sulfotelmatobacter</taxon>
    </lineage>
</organism>
<name>A0A2U3KPE4_9BACT</name>
<sequence length="153" mass="16887">MPKEGPQHDVSVLSSSKSGLVYLTANDWTLIADKAVRLQFKTGDHIIQQGKRTHGVFVLVKGKASVQIPSQETLPALGPGEVCGEISFLDEQPATVNVVANEPVEAYYLDRPTLQSLFELYPHLGSRFYHSLASSMSRRFRELIGHAVLAKKQ</sequence>
<gene>
    <name evidence="2" type="ORF">SBA1_360006</name>
</gene>
<dbReference type="EMBL" id="OMOD01000129">
    <property type="protein sequence ID" value="SPF41409.1"/>
    <property type="molecule type" value="Genomic_DNA"/>
</dbReference>
<dbReference type="SMART" id="SM00100">
    <property type="entry name" value="cNMP"/>
    <property type="match status" value="1"/>
</dbReference>